<organism evidence="1 2">
    <name type="scientific">Encephalitozoon cuniculi (strain GB-M1)</name>
    <name type="common">Microsporidian parasite</name>
    <dbReference type="NCBI Taxonomy" id="284813"/>
    <lineage>
        <taxon>Eukaryota</taxon>
        <taxon>Fungi</taxon>
        <taxon>Fungi incertae sedis</taxon>
        <taxon>Microsporidia</taxon>
        <taxon>Unikaryonidae</taxon>
        <taxon>Encephalitozoon</taxon>
    </lineage>
</organism>
<dbReference type="InParanoid" id="Q8SW88"/>
<reference evidence="1 2" key="1">
    <citation type="journal article" date="2001" name="Nature">
        <title>Genome sequence and gene compaction of the eukaryote parasite Encephalitozoon cuniculi.</title>
        <authorList>
            <person name="Katinka M.D."/>
            <person name="Duprat S."/>
            <person name="Cornillot E."/>
            <person name="Metenier G."/>
            <person name="Thomarat F."/>
            <person name="Prensier G."/>
            <person name="Barbe V."/>
            <person name="Peyretaillade E."/>
            <person name="Brottier P."/>
            <person name="Wincker P."/>
            <person name="Delbac F."/>
            <person name="El Alaoui H."/>
            <person name="Peyret P."/>
            <person name="Saurin W."/>
            <person name="Gouy M."/>
            <person name="Weissenbach J."/>
            <person name="Vivares C.P."/>
        </authorList>
    </citation>
    <scope>NUCLEOTIDE SEQUENCE [LARGE SCALE GENOMIC DNA]</scope>
    <source>
        <strain evidence="1 2">GB-M1</strain>
    </source>
</reference>
<accession>Q8SW88</accession>
<dbReference type="OrthoDB" id="2193268at2759"/>
<evidence type="ECO:0000313" key="1">
    <source>
        <dbReference type="EMBL" id="CAD25180.2"/>
    </source>
</evidence>
<dbReference type="KEGG" id="ecu:ECU02_1510"/>
<proteinExistence type="predicted"/>
<dbReference type="RefSeq" id="NP_584676.2">
    <property type="nucleotide sequence ID" value="NM_001040865.2"/>
</dbReference>
<keyword evidence="2" id="KW-1185">Reference proteome</keyword>
<dbReference type="AlphaFoldDB" id="Q8SW88"/>
<name>Q8SW88_ENCCU</name>
<protein>
    <submittedName>
        <fullName evidence="1">Uncharacterized protein</fullName>
    </submittedName>
</protein>
<reference evidence="1 2" key="2">
    <citation type="journal article" date="2009" name="BMC Genomics">
        <title>Identification of transcriptional signals in Encephalitozoon cuniculi widespread among Microsporidia phylum: support for accurate structural genome annotation.</title>
        <authorList>
            <person name="Peyretaillade E."/>
            <person name="Goncalves O."/>
            <person name="Terrat S."/>
            <person name="Dugat-Bony E."/>
            <person name="Wincker P."/>
            <person name="Cornman R.S."/>
            <person name="Evans J.D."/>
            <person name="Delbac F."/>
            <person name="Peyret P."/>
        </authorList>
    </citation>
    <scope>NUCLEOTIDE SEQUENCE [LARGE SCALE GENOMIC DNA]</scope>
    <source>
        <strain evidence="1 2">GB-M1</strain>
    </source>
</reference>
<evidence type="ECO:0000313" key="2">
    <source>
        <dbReference type="Proteomes" id="UP000000819"/>
    </source>
</evidence>
<dbReference type="VEuPathDB" id="MicrosporidiaDB:ECU02_1510"/>
<sequence length="365" mass="42193">MTRIIDKTQEIKYADEVDYIVEGLDNDEIDTSLELVVDLMGDERFKAYMRESRHLSEMVQVMLRKRISESARNVVLEILSQVFNPYSFGDLKDLFKILLMVLDGPVSNGTLIDSSACARSKARVIMEILERIPIKWYSKFSECVELERLVFFLQICMSKKVVRWNRFLLSFLVKYPEFELNEDFVSAVLKKGRSYEILVNYTALKANVGKLSLSPSFRQCLKRAVLEEFTESKRDKSLECMLKGWAPTPAVSLVLKHEKNVNLKGNRVQNLKRKTDLVIILINLLGRDFYLDISLGLIAKAYYSVDQVTRCYIAVLLLFSMQNLEKDAMKDVCIEDLKKDARHLLFDPMPRLSKEILDKLIEISG</sequence>
<dbReference type="EMBL" id="AL590442">
    <property type="protein sequence ID" value="CAD25180.2"/>
    <property type="molecule type" value="Genomic_DNA"/>
</dbReference>
<dbReference type="Proteomes" id="UP000000819">
    <property type="component" value="Chromosome II"/>
</dbReference>
<gene>
    <name evidence="1" type="ordered locus">ECU02_1510</name>
</gene>
<dbReference type="GeneID" id="858666"/>
<dbReference type="HOGENOM" id="CLU_783093_0_0_1"/>